<feature type="compositionally biased region" description="Acidic residues" evidence="1">
    <location>
        <begin position="316"/>
        <end position="336"/>
    </location>
</feature>
<proteinExistence type="predicted"/>
<feature type="region of interest" description="Disordered" evidence="1">
    <location>
        <begin position="275"/>
        <end position="336"/>
    </location>
</feature>
<dbReference type="EMBL" id="GL377302">
    <property type="protein sequence ID" value="EFJ03726.1"/>
    <property type="molecule type" value="Genomic_DNA"/>
</dbReference>
<dbReference type="GO" id="GO:0006915">
    <property type="term" value="P:apoptotic process"/>
    <property type="evidence" value="ECO:0007669"/>
    <property type="project" value="InterPro"/>
</dbReference>
<dbReference type="VEuPathDB" id="FungiDB:SCHCODRAFT_02684490"/>
<dbReference type="STRING" id="578458.D8PQ70"/>
<dbReference type="PANTHER" id="PTHR37402:SF1">
    <property type="entry name" value="GRAM DOMAIN-CONTAINING PROTEIN 4"/>
    <property type="match status" value="1"/>
</dbReference>
<dbReference type="HOGENOM" id="CLU_026646_0_0_1"/>
<name>D8PQ70_SCHCM</name>
<dbReference type="InParanoid" id="D8PQ70"/>
<feature type="compositionally biased region" description="Basic and acidic residues" evidence="1">
    <location>
        <begin position="285"/>
        <end position="294"/>
    </location>
</feature>
<feature type="compositionally biased region" description="Acidic residues" evidence="1">
    <location>
        <begin position="28"/>
        <end position="48"/>
    </location>
</feature>
<keyword evidence="2" id="KW-1133">Transmembrane helix</keyword>
<feature type="region of interest" description="Disordered" evidence="1">
    <location>
        <begin position="448"/>
        <end position="499"/>
    </location>
</feature>
<dbReference type="InterPro" id="IPR037847">
    <property type="entry name" value="GRAMDC4"/>
</dbReference>
<evidence type="ECO:0000256" key="1">
    <source>
        <dbReference type="SAM" id="MobiDB-lite"/>
    </source>
</evidence>
<feature type="non-terminal residue" evidence="3">
    <location>
        <position position="644"/>
    </location>
</feature>
<dbReference type="Proteomes" id="UP000007431">
    <property type="component" value="Unassembled WGS sequence"/>
</dbReference>
<dbReference type="AlphaFoldDB" id="D8PQ70"/>
<keyword evidence="2" id="KW-0812">Transmembrane</keyword>
<feature type="transmembrane region" description="Helical" evidence="2">
    <location>
        <begin position="395"/>
        <end position="414"/>
    </location>
</feature>
<keyword evidence="2" id="KW-0472">Membrane</keyword>
<feature type="compositionally biased region" description="Basic residues" evidence="1">
    <location>
        <begin position="452"/>
        <end position="464"/>
    </location>
</feature>
<feature type="compositionally biased region" description="Polar residues" evidence="1">
    <location>
        <begin position="468"/>
        <end position="479"/>
    </location>
</feature>
<dbReference type="PANTHER" id="PTHR37402">
    <property type="entry name" value="GRAM DOMAIN-CONTAINING PROTEIN 4"/>
    <property type="match status" value="1"/>
</dbReference>
<gene>
    <name evidence="3" type="ORF">SCHCODRAFT_103965</name>
</gene>
<evidence type="ECO:0000256" key="2">
    <source>
        <dbReference type="SAM" id="Phobius"/>
    </source>
</evidence>
<dbReference type="eggNOG" id="ENOG502QS59">
    <property type="taxonomic scope" value="Eukaryota"/>
</dbReference>
<evidence type="ECO:0000313" key="3">
    <source>
        <dbReference type="EMBL" id="EFJ03726.1"/>
    </source>
</evidence>
<organism evidence="4">
    <name type="scientific">Schizophyllum commune (strain H4-8 / FGSC 9210)</name>
    <name type="common">Split gill fungus</name>
    <dbReference type="NCBI Taxonomy" id="578458"/>
    <lineage>
        <taxon>Eukaryota</taxon>
        <taxon>Fungi</taxon>
        <taxon>Dikarya</taxon>
        <taxon>Basidiomycota</taxon>
        <taxon>Agaricomycotina</taxon>
        <taxon>Agaricomycetes</taxon>
        <taxon>Agaricomycetidae</taxon>
        <taxon>Agaricales</taxon>
        <taxon>Schizophyllaceae</taxon>
        <taxon>Schizophyllum</taxon>
    </lineage>
</organism>
<feature type="compositionally biased region" description="Low complexity" evidence="1">
    <location>
        <begin position="93"/>
        <end position="107"/>
    </location>
</feature>
<feature type="region of interest" description="Disordered" evidence="1">
    <location>
        <begin position="1"/>
        <end position="48"/>
    </location>
</feature>
<evidence type="ECO:0000313" key="4">
    <source>
        <dbReference type="Proteomes" id="UP000007431"/>
    </source>
</evidence>
<sequence>MTTTAPDLHVYSASNPSTVSLGIPAAYSEEDLLYPDDPAGDEDTEENLPEEELRRIYDDEEVERFLHLFSTYVTEVRLTAPPTEALSEANRQATSSSLGSASTTEGGEWVDIRNDVPPPLPPRRPKRADSLAEVYYQSVSLSEFIANRYIVPLLPEEPVVPPAFTLGRFRLTVQRLFLALRGKILVEVLPFVWYVKPLNDLLLPALILRILYALVRRRIFPYPTLDELRERRQEVQRADIFSAEVSKSLTASSRSGVKEVWRLFRVYNKTRKELLKSRSSSGHSGEGKEREHGKSRSVTDLLGEVSGRTSGGAAPEEVEQADMADENEMVADETPEEQDLKRLGLHILSDIADLHERVKNLFIWRRPEASYRYGVLLVLLFVFTLVVPTKYIVKGVYACLGFLFWHVIPVIDAMSIRDRQRMPPILADIPTDADFAMELISKRVAAGQDLRRSHHKAKKAKHPAYSRSEVSLASTSPRSRGSPDPSHDKEQKASGVDWQKWGQRAAIGKAWAEDPKRLFAKKAGGLGWPPSPAVVPGPPLAVAQPEAELESHAYPAHHSTGPGLLTISPVVLQFTPFLSTTPKLSIAMKDLRGVKKTGLLKGLTLRYSDGSQVKEEKFPWVGGREELFARLIGPDRTRWLKPLQ</sequence>
<accession>D8PQ70</accession>
<protein>
    <submittedName>
        <fullName evidence="3">Uncharacterized protein</fullName>
    </submittedName>
</protein>
<keyword evidence="4" id="KW-1185">Reference proteome</keyword>
<feature type="region of interest" description="Disordered" evidence="1">
    <location>
        <begin position="85"/>
        <end position="125"/>
    </location>
</feature>
<feature type="transmembrane region" description="Helical" evidence="2">
    <location>
        <begin position="371"/>
        <end position="389"/>
    </location>
</feature>
<dbReference type="OMA" id="YWILWYH"/>
<reference evidence="3 4" key="1">
    <citation type="journal article" date="2010" name="Nat. Biotechnol.">
        <title>Genome sequence of the model mushroom Schizophyllum commune.</title>
        <authorList>
            <person name="Ohm R.A."/>
            <person name="de Jong J.F."/>
            <person name="Lugones L.G."/>
            <person name="Aerts A."/>
            <person name="Kothe E."/>
            <person name="Stajich J.E."/>
            <person name="de Vries R.P."/>
            <person name="Record E."/>
            <person name="Levasseur A."/>
            <person name="Baker S.E."/>
            <person name="Bartholomew K.A."/>
            <person name="Coutinho P.M."/>
            <person name="Erdmann S."/>
            <person name="Fowler T.J."/>
            <person name="Gathman A.C."/>
            <person name="Lombard V."/>
            <person name="Henrissat B."/>
            <person name="Knabe N."/>
            <person name="Kuees U."/>
            <person name="Lilly W.W."/>
            <person name="Lindquist E."/>
            <person name="Lucas S."/>
            <person name="Magnuson J.K."/>
            <person name="Piumi F."/>
            <person name="Raudaskoski M."/>
            <person name="Salamov A."/>
            <person name="Schmutz J."/>
            <person name="Schwarze F.W.M.R."/>
            <person name="vanKuyk P.A."/>
            <person name="Horton J.S."/>
            <person name="Grigoriev I.V."/>
            <person name="Woesten H.A.B."/>
        </authorList>
    </citation>
    <scope>NUCLEOTIDE SEQUENCE [LARGE SCALE GENOMIC DNA]</scope>
    <source>
        <strain evidence="4">H4-8 / FGSC 9210</strain>
    </source>
</reference>